<feature type="non-terminal residue" evidence="2">
    <location>
        <position position="51"/>
    </location>
</feature>
<evidence type="ECO:0000313" key="3">
    <source>
        <dbReference type="Proteomes" id="UP000499080"/>
    </source>
</evidence>
<feature type="region of interest" description="Disordered" evidence="1">
    <location>
        <begin position="1"/>
        <end position="23"/>
    </location>
</feature>
<gene>
    <name evidence="2" type="ORF">AVEN_82298_1</name>
</gene>
<keyword evidence="3" id="KW-1185">Reference proteome</keyword>
<proteinExistence type="predicted"/>
<protein>
    <submittedName>
        <fullName evidence="2">Uncharacterized protein</fullName>
    </submittedName>
</protein>
<organism evidence="2 3">
    <name type="scientific">Araneus ventricosus</name>
    <name type="common">Orbweaver spider</name>
    <name type="synonym">Epeira ventricosa</name>
    <dbReference type="NCBI Taxonomy" id="182803"/>
    <lineage>
        <taxon>Eukaryota</taxon>
        <taxon>Metazoa</taxon>
        <taxon>Ecdysozoa</taxon>
        <taxon>Arthropoda</taxon>
        <taxon>Chelicerata</taxon>
        <taxon>Arachnida</taxon>
        <taxon>Araneae</taxon>
        <taxon>Araneomorphae</taxon>
        <taxon>Entelegynae</taxon>
        <taxon>Araneoidea</taxon>
        <taxon>Araneidae</taxon>
        <taxon>Araneus</taxon>
    </lineage>
</organism>
<name>A0A4Y2HSR3_ARAVE</name>
<evidence type="ECO:0000256" key="1">
    <source>
        <dbReference type="SAM" id="MobiDB-lite"/>
    </source>
</evidence>
<accession>A0A4Y2HSR3</accession>
<comment type="caution">
    <text evidence="2">The sequence shown here is derived from an EMBL/GenBank/DDBJ whole genome shotgun (WGS) entry which is preliminary data.</text>
</comment>
<sequence length="51" mass="6005">MVGASITDQECRWSPSDEGEGSPQWEWRDLLYKKRRNDDPLKFSPDLYLST</sequence>
<evidence type="ECO:0000313" key="2">
    <source>
        <dbReference type="EMBL" id="GBM68225.1"/>
    </source>
</evidence>
<dbReference type="AlphaFoldDB" id="A0A4Y2HSR3"/>
<dbReference type="Proteomes" id="UP000499080">
    <property type="component" value="Unassembled WGS sequence"/>
</dbReference>
<dbReference type="EMBL" id="BGPR01259895">
    <property type="protein sequence ID" value="GBM68225.1"/>
    <property type="molecule type" value="Genomic_DNA"/>
</dbReference>
<reference evidence="2 3" key="1">
    <citation type="journal article" date="2019" name="Sci. Rep.">
        <title>Orb-weaving spider Araneus ventricosus genome elucidates the spidroin gene catalogue.</title>
        <authorList>
            <person name="Kono N."/>
            <person name="Nakamura H."/>
            <person name="Ohtoshi R."/>
            <person name="Moran D.A.P."/>
            <person name="Shinohara A."/>
            <person name="Yoshida Y."/>
            <person name="Fujiwara M."/>
            <person name="Mori M."/>
            <person name="Tomita M."/>
            <person name="Arakawa K."/>
        </authorList>
    </citation>
    <scope>NUCLEOTIDE SEQUENCE [LARGE SCALE GENOMIC DNA]</scope>
</reference>